<reference evidence="1" key="1">
    <citation type="submission" date="2016-09" db="EMBL/GenBank/DDBJ databases">
        <authorList>
            <person name="Hebert L."/>
            <person name="Moumen B."/>
        </authorList>
    </citation>
    <scope>NUCLEOTIDE SEQUENCE [LARGE SCALE GENOMIC DNA]</scope>
    <source>
        <strain evidence="1">OVI</strain>
    </source>
</reference>
<comment type="caution">
    <text evidence="1">The sequence shown here is derived from an EMBL/GenBank/DDBJ whole genome shotgun (WGS) entry which is preliminary data.</text>
</comment>
<organism evidence="1 2">
    <name type="scientific">Trypanosoma equiperdum</name>
    <dbReference type="NCBI Taxonomy" id="5694"/>
    <lineage>
        <taxon>Eukaryota</taxon>
        <taxon>Discoba</taxon>
        <taxon>Euglenozoa</taxon>
        <taxon>Kinetoplastea</taxon>
        <taxon>Metakinetoplastina</taxon>
        <taxon>Trypanosomatida</taxon>
        <taxon>Trypanosomatidae</taxon>
        <taxon>Trypanosoma</taxon>
    </lineage>
</organism>
<dbReference type="GeneID" id="92381450"/>
<sequence length="197" mass="21891">MPSAVLFSCVRWWHVGVVMLLFIFLQSRDAWGLKELNLNTTFLRQDYRTPLKQLSVDPIFCRRRGGRAILHFEMNQVQGTVAVTLTGCVAQACVPHACGAGWGNMKVEQLRSFFLSFVVVADAAQPSYFLWGEVSVHEMNGTAGNHLAIDGQSLRTCTTASVIPPLSEIPPEVFIVKAKKFRCQMHEKGFGDSTTCP</sequence>
<dbReference type="AlphaFoldDB" id="A0A1G4IAN3"/>
<proteinExistence type="predicted"/>
<evidence type="ECO:0000313" key="2">
    <source>
        <dbReference type="Proteomes" id="UP000195570"/>
    </source>
</evidence>
<dbReference type="Proteomes" id="UP000195570">
    <property type="component" value="Unassembled WGS sequence"/>
</dbReference>
<keyword evidence="2" id="KW-1185">Reference proteome</keyword>
<dbReference type="VEuPathDB" id="TriTrypDB:TEOVI_000751600"/>
<name>A0A1G4IAN3_TRYEQ</name>
<evidence type="ECO:0000313" key="1">
    <source>
        <dbReference type="EMBL" id="SCU68985.1"/>
    </source>
</evidence>
<dbReference type="EMBL" id="CZPT02001117">
    <property type="protein sequence ID" value="SCU68985.1"/>
    <property type="molecule type" value="Genomic_DNA"/>
</dbReference>
<accession>A0A1G4IAN3</accession>
<protein>
    <submittedName>
        <fullName evidence="1">Uncharacterized protein</fullName>
    </submittedName>
</protein>
<gene>
    <name evidence="1" type="ORF">TEOVI_000751600</name>
</gene>
<dbReference type="RefSeq" id="XP_067080041.1">
    <property type="nucleotide sequence ID" value="XM_067223940.1"/>
</dbReference>